<dbReference type="GO" id="GO:0005886">
    <property type="term" value="C:plasma membrane"/>
    <property type="evidence" value="ECO:0007669"/>
    <property type="project" value="UniProtKB-SubCell"/>
</dbReference>
<evidence type="ECO:0000256" key="4">
    <source>
        <dbReference type="ARBA" id="ARBA00022989"/>
    </source>
</evidence>
<dbReference type="PANTHER" id="PTHR30086">
    <property type="entry name" value="ARGININE EXPORTER PROTEIN ARGO"/>
    <property type="match status" value="1"/>
</dbReference>
<evidence type="ECO:0000256" key="1">
    <source>
        <dbReference type="ARBA" id="ARBA00004651"/>
    </source>
</evidence>
<keyword evidence="3 6" id="KW-0812">Transmembrane</keyword>
<feature type="transmembrane region" description="Helical" evidence="6">
    <location>
        <begin position="188"/>
        <end position="208"/>
    </location>
</feature>
<evidence type="ECO:0000256" key="6">
    <source>
        <dbReference type="SAM" id="Phobius"/>
    </source>
</evidence>
<dbReference type="GO" id="GO:0015171">
    <property type="term" value="F:amino acid transmembrane transporter activity"/>
    <property type="evidence" value="ECO:0007669"/>
    <property type="project" value="TreeGrafter"/>
</dbReference>
<evidence type="ECO:0000256" key="3">
    <source>
        <dbReference type="ARBA" id="ARBA00022692"/>
    </source>
</evidence>
<accession>A0A1T0CST3</accession>
<dbReference type="RefSeq" id="WP_078317645.1">
    <property type="nucleotide sequence ID" value="NZ_MUYV01000005.1"/>
</dbReference>
<feature type="transmembrane region" description="Helical" evidence="6">
    <location>
        <begin position="67"/>
        <end position="90"/>
    </location>
</feature>
<evidence type="ECO:0000313" key="8">
    <source>
        <dbReference type="Proteomes" id="UP000190683"/>
    </source>
</evidence>
<dbReference type="PANTHER" id="PTHR30086:SF20">
    <property type="entry name" value="ARGININE EXPORTER PROTEIN ARGO-RELATED"/>
    <property type="match status" value="1"/>
</dbReference>
<reference evidence="7 8" key="1">
    <citation type="submission" date="2017-02" db="EMBL/GenBank/DDBJ databases">
        <title>Draft genome sequence of Moraxella porci CCUG 54912T type strain.</title>
        <authorList>
            <person name="Salva-Serra F."/>
            <person name="Engstrom-Jakobsson H."/>
            <person name="Thorell K."/>
            <person name="Jaen-Luchoro D."/>
            <person name="Gonzales-Siles L."/>
            <person name="Karlsson R."/>
            <person name="Yazdan S."/>
            <person name="Boulund F."/>
            <person name="Johnning A."/>
            <person name="Engstrand L."/>
            <person name="Kristiansson E."/>
            <person name="Moore E."/>
        </authorList>
    </citation>
    <scope>NUCLEOTIDE SEQUENCE [LARGE SCALE GENOMIC DNA]</scope>
    <source>
        <strain evidence="7 8">CCUG 54912</strain>
    </source>
</reference>
<keyword evidence="5 6" id="KW-0472">Membrane</keyword>
<feature type="transmembrane region" description="Helical" evidence="6">
    <location>
        <begin position="12"/>
        <end position="32"/>
    </location>
</feature>
<proteinExistence type="predicted"/>
<evidence type="ECO:0000256" key="2">
    <source>
        <dbReference type="ARBA" id="ARBA00022475"/>
    </source>
</evidence>
<organism evidence="7 8">
    <name type="scientific">Moraxella porci DSM 25326</name>
    <dbReference type="NCBI Taxonomy" id="573983"/>
    <lineage>
        <taxon>Bacteria</taxon>
        <taxon>Pseudomonadati</taxon>
        <taxon>Pseudomonadota</taxon>
        <taxon>Gammaproteobacteria</taxon>
        <taxon>Moraxellales</taxon>
        <taxon>Moraxellaceae</taxon>
        <taxon>Moraxella</taxon>
    </lineage>
</organism>
<sequence>MSYSVLNPVFVQGFLVSGGLIVAIGAQNAYVLKQGLLKNHVFWVVLTCFLCDFILISIGVLGMGSLIAQSVMATIALALVGALFLTVYGFRALMSAFRGDSALSIDASPKATTLAATIGTTLALTLLNPHVYLDTVVIIGGVASTLSPDGRWLFLAGALLASASWFFGLGYGARLLIPLFKKPITWRILDALIALVMWLIAFNLAIYAHRLYFG</sequence>
<dbReference type="Pfam" id="PF01810">
    <property type="entry name" value="LysE"/>
    <property type="match status" value="1"/>
</dbReference>
<comment type="subcellular location">
    <subcellularLocation>
        <location evidence="1">Cell membrane</location>
        <topology evidence="1">Multi-pass membrane protein</topology>
    </subcellularLocation>
</comment>
<keyword evidence="4 6" id="KW-1133">Transmembrane helix</keyword>
<evidence type="ECO:0000256" key="5">
    <source>
        <dbReference type="ARBA" id="ARBA00023136"/>
    </source>
</evidence>
<feature type="transmembrane region" description="Helical" evidence="6">
    <location>
        <begin position="152"/>
        <end position="176"/>
    </location>
</feature>
<dbReference type="AlphaFoldDB" id="A0A1T0CST3"/>
<gene>
    <name evidence="7" type="ORF">B0681_04980</name>
</gene>
<name>A0A1T0CST3_9GAMM</name>
<feature type="transmembrane region" description="Helical" evidence="6">
    <location>
        <begin position="41"/>
        <end position="61"/>
    </location>
</feature>
<dbReference type="EMBL" id="MUYV01000005">
    <property type="protein sequence ID" value="OOS25374.1"/>
    <property type="molecule type" value="Genomic_DNA"/>
</dbReference>
<protein>
    <submittedName>
        <fullName evidence="7">Amino acid transporter</fullName>
    </submittedName>
</protein>
<evidence type="ECO:0000313" key="7">
    <source>
        <dbReference type="EMBL" id="OOS25374.1"/>
    </source>
</evidence>
<dbReference type="STRING" id="573983.B0681_04980"/>
<dbReference type="Proteomes" id="UP000190683">
    <property type="component" value="Unassembled WGS sequence"/>
</dbReference>
<dbReference type="InterPro" id="IPR001123">
    <property type="entry name" value="LeuE-type"/>
</dbReference>
<keyword evidence="8" id="KW-1185">Reference proteome</keyword>
<keyword evidence="2" id="KW-1003">Cell membrane</keyword>
<feature type="transmembrane region" description="Helical" evidence="6">
    <location>
        <begin position="111"/>
        <end position="132"/>
    </location>
</feature>
<comment type="caution">
    <text evidence="7">The sequence shown here is derived from an EMBL/GenBank/DDBJ whole genome shotgun (WGS) entry which is preliminary data.</text>
</comment>